<dbReference type="AlphaFoldDB" id="A0A371DH43"/>
<dbReference type="Proteomes" id="UP000256964">
    <property type="component" value="Unassembled WGS sequence"/>
</dbReference>
<evidence type="ECO:0000313" key="2">
    <source>
        <dbReference type="Proteomes" id="UP000256964"/>
    </source>
</evidence>
<dbReference type="EMBL" id="KZ857392">
    <property type="protein sequence ID" value="RDX51849.1"/>
    <property type="molecule type" value="Genomic_DNA"/>
</dbReference>
<protein>
    <submittedName>
        <fullName evidence="1">Uncharacterized protein</fullName>
    </submittedName>
</protein>
<gene>
    <name evidence="1" type="ORF">OH76DRAFT_1400752</name>
</gene>
<organism evidence="1 2">
    <name type="scientific">Lentinus brumalis</name>
    <dbReference type="NCBI Taxonomy" id="2498619"/>
    <lineage>
        <taxon>Eukaryota</taxon>
        <taxon>Fungi</taxon>
        <taxon>Dikarya</taxon>
        <taxon>Basidiomycota</taxon>
        <taxon>Agaricomycotina</taxon>
        <taxon>Agaricomycetes</taxon>
        <taxon>Polyporales</taxon>
        <taxon>Polyporaceae</taxon>
        <taxon>Lentinus</taxon>
    </lineage>
</organism>
<keyword evidence="2" id="KW-1185">Reference proteome</keyword>
<name>A0A371DH43_9APHY</name>
<evidence type="ECO:0000313" key="1">
    <source>
        <dbReference type="EMBL" id="RDX51849.1"/>
    </source>
</evidence>
<sequence length="64" mass="7328">MRSPSTSQLPQKSATSGSDVFRHFQMLFRQLQTRQKFRLQIISAHHENIAGRSFDGKTMHANPS</sequence>
<proteinExistence type="predicted"/>
<reference evidence="1 2" key="1">
    <citation type="journal article" date="2018" name="Biotechnol. Biofuels">
        <title>Integrative visual omics of the white-rot fungus Polyporus brumalis exposes the biotechnological potential of its oxidative enzymes for delignifying raw plant biomass.</title>
        <authorList>
            <person name="Miyauchi S."/>
            <person name="Rancon A."/>
            <person name="Drula E."/>
            <person name="Hage H."/>
            <person name="Chaduli D."/>
            <person name="Favel A."/>
            <person name="Grisel S."/>
            <person name="Henrissat B."/>
            <person name="Herpoel-Gimbert I."/>
            <person name="Ruiz-Duenas F.J."/>
            <person name="Chevret D."/>
            <person name="Hainaut M."/>
            <person name="Lin J."/>
            <person name="Wang M."/>
            <person name="Pangilinan J."/>
            <person name="Lipzen A."/>
            <person name="Lesage-Meessen L."/>
            <person name="Navarro D."/>
            <person name="Riley R."/>
            <person name="Grigoriev I.V."/>
            <person name="Zhou S."/>
            <person name="Raouche S."/>
            <person name="Rosso M.N."/>
        </authorList>
    </citation>
    <scope>NUCLEOTIDE SEQUENCE [LARGE SCALE GENOMIC DNA]</scope>
    <source>
        <strain evidence="1 2">BRFM 1820</strain>
    </source>
</reference>
<accession>A0A371DH43</accession>